<organism evidence="5 6">
    <name type="scientific">Saccharomycodes ludwigii</name>
    <dbReference type="NCBI Taxonomy" id="36035"/>
    <lineage>
        <taxon>Eukaryota</taxon>
        <taxon>Fungi</taxon>
        <taxon>Dikarya</taxon>
        <taxon>Ascomycota</taxon>
        <taxon>Saccharomycotina</taxon>
        <taxon>Saccharomycetes</taxon>
        <taxon>Saccharomycodales</taxon>
        <taxon>Saccharomycodaceae</taxon>
        <taxon>Saccharomycodes</taxon>
    </lineage>
</organism>
<comment type="subunit">
    <text evidence="2">Interacts with coenzyme Q.</text>
</comment>
<dbReference type="InterPro" id="IPR023393">
    <property type="entry name" value="START-like_dom_sf"/>
</dbReference>
<sequence length="236" mass="27003">MPIILSRNVTIRCNSTLYNLVKSKTTSSLLYNNSQICFSGYQVKRHIFGLGNITATASIPEQKYILNKTVIAPVNIMYDVVSEVSKYQEFIPYCVESFVNKRDPKTNKPIEAGLRVGFRQYDEKFVCKVICNCNINSNDKTVIDNNIKNDEVKTVVAESLTHGLFDVLYTKWTIKPHPTRTNASEVELLLKFKFHSRLYNSVSSIFAKSVTELVMNSFSKRVGFVQKQQHLRSKKL</sequence>
<evidence type="ECO:0000313" key="6">
    <source>
        <dbReference type="Proteomes" id="UP000262825"/>
    </source>
</evidence>
<dbReference type="Gene3D" id="3.30.530.20">
    <property type="match status" value="1"/>
</dbReference>
<evidence type="ECO:0000313" key="5">
    <source>
        <dbReference type="EMBL" id="SSD60573.1"/>
    </source>
</evidence>
<dbReference type="AlphaFoldDB" id="A0A376B7C8"/>
<gene>
    <name evidence="5" type="ORF">SCODWIG_02334</name>
</gene>
<reference evidence="6" key="1">
    <citation type="submission" date="2018-06" db="EMBL/GenBank/DDBJ databases">
        <authorList>
            <person name="Guldener U."/>
        </authorList>
    </citation>
    <scope>NUCLEOTIDE SEQUENCE [LARGE SCALE GENOMIC DNA]</scope>
    <source>
        <strain evidence="6">UTAD17</strain>
    </source>
</reference>
<evidence type="ECO:0000259" key="4">
    <source>
        <dbReference type="Pfam" id="PF03364"/>
    </source>
</evidence>
<comment type="similarity">
    <text evidence="1">Belongs to the COQ10 family.</text>
</comment>
<dbReference type="Pfam" id="PF03364">
    <property type="entry name" value="Polyketide_cyc"/>
    <property type="match status" value="1"/>
</dbReference>
<dbReference type="EMBL" id="UFAJ01000390">
    <property type="protein sequence ID" value="SSD60573.1"/>
    <property type="molecule type" value="Genomic_DNA"/>
</dbReference>
<protein>
    <submittedName>
        <fullName evidence="5">Related to Coenzyme Q-binding protein COQ10, mitochondrial</fullName>
    </submittedName>
</protein>
<dbReference type="GO" id="GO:0005739">
    <property type="term" value="C:mitochondrion"/>
    <property type="evidence" value="ECO:0007669"/>
    <property type="project" value="TreeGrafter"/>
</dbReference>
<dbReference type="PANTHER" id="PTHR12901:SF10">
    <property type="entry name" value="COENZYME Q-BINDING PROTEIN COQ10, MITOCHONDRIAL"/>
    <property type="match status" value="1"/>
</dbReference>
<dbReference type="VEuPathDB" id="FungiDB:SCODWIG_02334"/>
<accession>A0A376B7C8</accession>
<evidence type="ECO:0000256" key="3">
    <source>
        <dbReference type="ARBA" id="ARBA00024947"/>
    </source>
</evidence>
<proteinExistence type="inferred from homology"/>
<dbReference type="InterPro" id="IPR044996">
    <property type="entry name" value="COQ10-like"/>
</dbReference>
<dbReference type="GO" id="GO:0048039">
    <property type="term" value="F:ubiquinone binding"/>
    <property type="evidence" value="ECO:0007669"/>
    <property type="project" value="InterPro"/>
</dbReference>
<dbReference type="SUPFAM" id="SSF55961">
    <property type="entry name" value="Bet v1-like"/>
    <property type="match status" value="1"/>
</dbReference>
<evidence type="ECO:0000256" key="2">
    <source>
        <dbReference type="ARBA" id="ARBA00011814"/>
    </source>
</evidence>
<dbReference type="InterPro" id="IPR005031">
    <property type="entry name" value="COQ10_START"/>
</dbReference>
<keyword evidence="6" id="KW-1185">Reference proteome</keyword>
<dbReference type="GO" id="GO:0045333">
    <property type="term" value="P:cellular respiration"/>
    <property type="evidence" value="ECO:0007669"/>
    <property type="project" value="InterPro"/>
</dbReference>
<name>A0A376B7C8_9ASCO</name>
<feature type="domain" description="Coenzyme Q-binding protein COQ10 START" evidence="4">
    <location>
        <begin position="72"/>
        <end position="218"/>
    </location>
</feature>
<dbReference type="CDD" id="cd07813">
    <property type="entry name" value="COQ10p_like"/>
    <property type="match status" value="1"/>
</dbReference>
<evidence type="ECO:0000256" key="1">
    <source>
        <dbReference type="ARBA" id="ARBA00006885"/>
    </source>
</evidence>
<comment type="function">
    <text evidence="3">Required for the function of coenzyme Q in the respiratory chain. May serve as a chaperone or may be involved in the transport of Q6 from its site of synthesis to the catalytic sites of the respiratory complexes.</text>
</comment>
<dbReference type="PANTHER" id="PTHR12901">
    <property type="entry name" value="SPERM PROTEIN HOMOLOG"/>
    <property type="match status" value="1"/>
</dbReference>
<dbReference type="Proteomes" id="UP000262825">
    <property type="component" value="Unassembled WGS sequence"/>
</dbReference>